<evidence type="ECO:0000256" key="1">
    <source>
        <dbReference type="ARBA" id="ARBA00022741"/>
    </source>
</evidence>
<name>G9N0H6_HYPVG</name>
<dbReference type="PANTHER" id="PTHR24346">
    <property type="entry name" value="MAP/MICROTUBULE AFFINITY-REGULATING KINASE"/>
    <property type="match status" value="1"/>
</dbReference>
<evidence type="ECO:0000256" key="3">
    <source>
        <dbReference type="SAM" id="MobiDB-lite"/>
    </source>
</evidence>
<dbReference type="InParanoid" id="G9N0H6"/>
<evidence type="ECO:0000256" key="2">
    <source>
        <dbReference type="ARBA" id="ARBA00022840"/>
    </source>
</evidence>
<gene>
    <name evidence="5" type="ORF">TRIVIDRAFT_224528</name>
</gene>
<dbReference type="STRING" id="413071.G9N0H6"/>
<dbReference type="EMBL" id="ABDF02000082">
    <property type="protein sequence ID" value="EHK19858.1"/>
    <property type="molecule type" value="Genomic_DNA"/>
</dbReference>
<dbReference type="OrthoDB" id="1668230at2759"/>
<dbReference type="InterPro" id="IPR000719">
    <property type="entry name" value="Prot_kinase_dom"/>
</dbReference>
<accession>G9N0H6</accession>
<reference evidence="5 6" key="1">
    <citation type="journal article" date="2011" name="Genome Biol.">
        <title>Comparative genome sequence analysis underscores mycoparasitism as the ancestral life style of Trichoderma.</title>
        <authorList>
            <person name="Kubicek C.P."/>
            <person name="Herrera-Estrella A."/>
            <person name="Seidl-Seiboth V."/>
            <person name="Martinez D.A."/>
            <person name="Druzhinina I.S."/>
            <person name="Thon M."/>
            <person name="Zeilinger S."/>
            <person name="Casas-Flores S."/>
            <person name="Horwitz B.A."/>
            <person name="Mukherjee P.K."/>
            <person name="Mukherjee M."/>
            <person name="Kredics L."/>
            <person name="Alcaraz L.D."/>
            <person name="Aerts A."/>
            <person name="Antal Z."/>
            <person name="Atanasova L."/>
            <person name="Cervantes-Badillo M.G."/>
            <person name="Challacombe J."/>
            <person name="Chertkov O."/>
            <person name="McCluskey K."/>
            <person name="Coulpier F."/>
            <person name="Deshpande N."/>
            <person name="von Doehren H."/>
            <person name="Ebbole D.J."/>
            <person name="Esquivel-Naranjo E.U."/>
            <person name="Fekete E."/>
            <person name="Flipphi M."/>
            <person name="Glaser F."/>
            <person name="Gomez-Rodriguez E.Y."/>
            <person name="Gruber S."/>
            <person name="Han C."/>
            <person name="Henrissat B."/>
            <person name="Hermosa R."/>
            <person name="Hernandez-Onate M."/>
            <person name="Karaffa L."/>
            <person name="Kosti I."/>
            <person name="Le Crom S."/>
            <person name="Lindquist E."/>
            <person name="Lucas S."/>
            <person name="Luebeck M."/>
            <person name="Luebeck P.S."/>
            <person name="Margeot A."/>
            <person name="Metz B."/>
            <person name="Misra M."/>
            <person name="Nevalainen H."/>
            <person name="Omann M."/>
            <person name="Packer N."/>
            <person name="Perrone G."/>
            <person name="Uresti-Rivera E.E."/>
            <person name="Salamov A."/>
            <person name="Schmoll M."/>
            <person name="Seiboth B."/>
            <person name="Shapiro H."/>
            <person name="Sukno S."/>
            <person name="Tamayo-Ramos J.A."/>
            <person name="Tisch D."/>
            <person name="Wiest A."/>
            <person name="Wilkinson H.H."/>
            <person name="Zhang M."/>
            <person name="Coutinho P.M."/>
            <person name="Kenerley C.M."/>
            <person name="Monte E."/>
            <person name="Baker S.E."/>
            <person name="Grigoriev I.V."/>
        </authorList>
    </citation>
    <scope>NUCLEOTIDE SEQUENCE [LARGE SCALE GENOMIC DNA]</scope>
    <source>
        <strain evidence="6">Gv29-8 / FGSC 10586</strain>
    </source>
</reference>
<dbReference type="SUPFAM" id="SSF56112">
    <property type="entry name" value="Protein kinase-like (PK-like)"/>
    <property type="match status" value="1"/>
</dbReference>
<dbReference type="PANTHER" id="PTHR24346:SF30">
    <property type="entry name" value="MATERNAL EMBRYONIC LEUCINE ZIPPER KINASE"/>
    <property type="match status" value="1"/>
</dbReference>
<feature type="region of interest" description="Disordered" evidence="3">
    <location>
        <begin position="1"/>
        <end position="24"/>
    </location>
</feature>
<dbReference type="GO" id="GO:0005524">
    <property type="term" value="F:ATP binding"/>
    <property type="evidence" value="ECO:0007669"/>
    <property type="project" value="UniProtKB-KW"/>
</dbReference>
<dbReference type="GO" id="GO:0004674">
    <property type="term" value="F:protein serine/threonine kinase activity"/>
    <property type="evidence" value="ECO:0007669"/>
    <property type="project" value="TreeGrafter"/>
</dbReference>
<evidence type="ECO:0000313" key="5">
    <source>
        <dbReference type="EMBL" id="EHK19858.1"/>
    </source>
</evidence>
<feature type="compositionally biased region" description="Low complexity" evidence="3">
    <location>
        <begin position="15"/>
        <end position="24"/>
    </location>
</feature>
<keyword evidence="2" id="KW-0067">ATP-binding</keyword>
<evidence type="ECO:0000313" key="6">
    <source>
        <dbReference type="Proteomes" id="UP000007115"/>
    </source>
</evidence>
<dbReference type="VEuPathDB" id="FungiDB:TRIVIDRAFT_224528"/>
<dbReference type="eggNOG" id="KOG0032">
    <property type="taxonomic scope" value="Eukaryota"/>
</dbReference>
<keyword evidence="6" id="KW-1185">Reference proteome</keyword>
<feature type="domain" description="Protein kinase" evidence="4">
    <location>
        <begin position="124"/>
        <end position="412"/>
    </location>
</feature>
<dbReference type="HOGENOM" id="CLU_647339_0_0_1"/>
<dbReference type="GO" id="GO:0035556">
    <property type="term" value="P:intracellular signal transduction"/>
    <property type="evidence" value="ECO:0007669"/>
    <property type="project" value="TreeGrafter"/>
</dbReference>
<dbReference type="Gene3D" id="1.10.510.10">
    <property type="entry name" value="Transferase(Phosphotransferase) domain 1"/>
    <property type="match status" value="1"/>
</dbReference>
<keyword evidence="1" id="KW-0547">Nucleotide-binding</keyword>
<dbReference type="RefSeq" id="XP_013954055.1">
    <property type="nucleotide sequence ID" value="XM_014098580.1"/>
</dbReference>
<dbReference type="GeneID" id="25791872"/>
<dbReference type="OMA" id="LVYKMLE"/>
<protein>
    <recommendedName>
        <fullName evidence="4">Protein kinase domain-containing protein</fullName>
    </recommendedName>
</protein>
<dbReference type="GO" id="GO:0005737">
    <property type="term" value="C:cytoplasm"/>
    <property type="evidence" value="ECO:0007669"/>
    <property type="project" value="TreeGrafter"/>
</dbReference>
<proteinExistence type="predicted"/>
<dbReference type="AlphaFoldDB" id="G9N0H6"/>
<dbReference type="InterPro" id="IPR011009">
    <property type="entry name" value="Kinase-like_dom_sf"/>
</dbReference>
<organism evidence="5 6">
    <name type="scientific">Hypocrea virens (strain Gv29-8 / FGSC 10586)</name>
    <name type="common">Gliocladium virens</name>
    <name type="synonym">Trichoderma virens</name>
    <dbReference type="NCBI Taxonomy" id="413071"/>
    <lineage>
        <taxon>Eukaryota</taxon>
        <taxon>Fungi</taxon>
        <taxon>Dikarya</taxon>
        <taxon>Ascomycota</taxon>
        <taxon>Pezizomycotina</taxon>
        <taxon>Sordariomycetes</taxon>
        <taxon>Hypocreomycetidae</taxon>
        <taxon>Hypocreales</taxon>
        <taxon>Hypocreaceae</taxon>
        <taxon>Trichoderma</taxon>
    </lineage>
</organism>
<dbReference type="Pfam" id="PF00069">
    <property type="entry name" value="Pkinase"/>
    <property type="match status" value="1"/>
</dbReference>
<dbReference type="PROSITE" id="PS50011">
    <property type="entry name" value="PROTEIN_KINASE_DOM"/>
    <property type="match status" value="1"/>
</dbReference>
<dbReference type="Proteomes" id="UP000007115">
    <property type="component" value="Unassembled WGS sequence"/>
</dbReference>
<sequence>MESQSLQRKTEEPASSSQSDFSSQSTIIQSLDTIPKGPVQGWLQEAPSIIRWLQGISPFHIAKIRLSIEKWLRELEETEETALLTQLAQSIFSFAETKAGRNFRLEDNDQHSKKSNKRICKAPEAKRSPAWKGIKARVVEAVDEELNENALTKASSEMPEVRLVIKSPYIGSEDLKTLNTSIRYPSQEHMFGVVQDTVNFTVKTNFRFDREPNIVSLEDADPRVLTLYLEHLPRSLDNNDELKPTWADAETILNGISSALAYLSKQKVIHYDVKPANIAFSRERGAILFDFDLGDHQKPKYGGGHGGTFGYLPPETIEPGKTRGFRGDVWALGVTILWIVGRYIPTNPKVDDVDDFHRPNSNIYQELERQLRLIDKKRNSLDRGHNVQDLVYKMLEPKSKARVAAATIHRKLQGGPSAKRRKYS</sequence>
<dbReference type="SMART" id="SM00220">
    <property type="entry name" value="S_TKc"/>
    <property type="match status" value="1"/>
</dbReference>
<evidence type="ECO:0000259" key="4">
    <source>
        <dbReference type="PROSITE" id="PS50011"/>
    </source>
</evidence>
<comment type="caution">
    <text evidence="5">The sequence shown here is derived from an EMBL/GenBank/DDBJ whole genome shotgun (WGS) entry which is preliminary data.</text>
</comment>